<organism evidence="1 2">
    <name type="scientific">Friedmanniomyces simplex</name>
    <dbReference type="NCBI Taxonomy" id="329884"/>
    <lineage>
        <taxon>Eukaryota</taxon>
        <taxon>Fungi</taxon>
        <taxon>Dikarya</taxon>
        <taxon>Ascomycota</taxon>
        <taxon>Pezizomycotina</taxon>
        <taxon>Dothideomycetes</taxon>
        <taxon>Dothideomycetidae</taxon>
        <taxon>Mycosphaerellales</taxon>
        <taxon>Teratosphaeriaceae</taxon>
        <taxon>Friedmanniomyces</taxon>
    </lineage>
</organism>
<proteinExistence type="predicted"/>
<accession>A0A4U0WUW0</accession>
<reference evidence="1 2" key="1">
    <citation type="submission" date="2017-03" db="EMBL/GenBank/DDBJ databases">
        <title>Genomes of endolithic fungi from Antarctica.</title>
        <authorList>
            <person name="Coleine C."/>
            <person name="Masonjones S."/>
            <person name="Stajich J.E."/>
        </authorList>
    </citation>
    <scope>NUCLEOTIDE SEQUENCE [LARGE SCALE GENOMIC DNA]</scope>
    <source>
        <strain evidence="1 2">CCFEE 5184</strain>
    </source>
</reference>
<keyword evidence="2" id="KW-1185">Reference proteome</keyword>
<protein>
    <submittedName>
        <fullName evidence="1">Uncharacterized protein</fullName>
    </submittedName>
</protein>
<dbReference type="AlphaFoldDB" id="A0A4U0WUW0"/>
<evidence type="ECO:0000313" key="1">
    <source>
        <dbReference type="EMBL" id="TKA65495.1"/>
    </source>
</evidence>
<evidence type="ECO:0000313" key="2">
    <source>
        <dbReference type="Proteomes" id="UP000309340"/>
    </source>
</evidence>
<name>A0A4U0WUW0_9PEZI</name>
<dbReference type="Proteomes" id="UP000309340">
    <property type="component" value="Unassembled WGS sequence"/>
</dbReference>
<dbReference type="EMBL" id="NAJQ01000729">
    <property type="protein sequence ID" value="TKA65495.1"/>
    <property type="molecule type" value="Genomic_DNA"/>
</dbReference>
<comment type="caution">
    <text evidence="1">The sequence shown here is derived from an EMBL/GenBank/DDBJ whole genome shotgun (WGS) entry which is preliminary data.</text>
</comment>
<sequence>MIYDFLFEPLVDPTSEPLELHTTPHEVPSVSLSDYSSLMRTCREIHNEATELFIRHYVPRLSLLFSDPAQLYKFTHRGLSSNPRVHDSIRFCIRTDTRGTLRQKWSSAMRIRLLARLNFYYVFFSLMPAWSLSNPDLGHTAYARDGTTLHVYRLSGAAPFVVTVHQMGNARSTTYTKMTGKVADVDWNRIIRPRTR</sequence>
<gene>
    <name evidence="1" type="ORF">B0A55_10268</name>
</gene>